<protein>
    <submittedName>
        <fullName evidence="5">Pseudouridine kinase</fullName>
    </submittedName>
</protein>
<dbReference type="Pfam" id="PF13412">
    <property type="entry name" value="HTH_24"/>
    <property type="match status" value="1"/>
</dbReference>
<evidence type="ECO:0000256" key="1">
    <source>
        <dbReference type="ARBA" id="ARBA00022679"/>
    </source>
</evidence>
<gene>
    <name evidence="5" type="ORF">SAMN02745172_01183</name>
</gene>
<dbReference type="OrthoDB" id="9806249at2"/>
<organism evidence="5 6">
    <name type="scientific">Pseudoxanthobacter soli DSM 19599</name>
    <dbReference type="NCBI Taxonomy" id="1123029"/>
    <lineage>
        <taxon>Bacteria</taxon>
        <taxon>Pseudomonadati</taxon>
        <taxon>Pseudomonadota</taxon>
        <taxon>Alphaproteobacteria</taxon>
        <taxon>Hyphomicrobiales</taxon>
        <taxon>Segnochrobactraceae</taxon>
        <taxon>Pseudoxanthobacter</taxon>
    </lineage>
</organism>
<dbReference type="GO" id="GO:0016301">
    <property type="term" value="F:kinase activity"/>
    <property type="evidence" value="ECO:0007669"/>
    <property type="project" value="UniProtKB-KW"/>
</dbReference>
<dbReference type="SUPFAM" id="SSF46785">
    <property type="entry name" value="Winged helix' DNA-binding domain"/>
    <property type="match status" value="1"/>
</dbReference>
<dbReference type="PANTHER" id="PTHR42909">
    <property type="entry name" value="ZGC:136858"/>
    <property type="match status" value="1"/>
</dbReference>
<accession>A0A1M7ZD58</accession>
<dbReference type="GO" id="GO:0005737">
    <property type="term" value="C:cytoplasm"/>
    <property type="evidence" value="ECO:0007669"/>
    <property type="project" value="TreeGrafter"/>
</dbReference>
<evidence type="ECO:0000259" key="4">
    <source>
        <dbReference type="Pfam" id="PF00294"/>
    </source>
</evidence>
<dbReference type="InterPro" id="IPR011611">
    <property type="entry name" value="PfkB_dom"/>
</dbReference>
<dbReference type="InterPro" id="IPR029056">
    <property type="entry name" value="Ribokinase-like"/>
</dbReference>
<keyword evidence="1" id="KW-0808">Transferase</keyword>
<dbReference type="GO" id="GO:0004730">
    <property type="term" value="F:pseudouridylate synthase activity"/>
    <property type="evidence" value="ECO:0007669"/>
    <property type="project" value="TreeGrafter"/>
</dbReference>
<dbReference type="Pfam" id="PF00294">
    <property type="entry name" value="PfkB"/>
    <property type="match status" value="1"/>
</dbReference>
<reference evidence="5 6" key="1">
    <citation type="submission" date="2016-12" db="EMBL/GenBank/DDBJ databases">
        <authorList>
            <person name="Song W.-J."/>
            <person name="Kurnit D.M."/>
        </authorList>
    </citation>
    <scope>NUCLEOTIDE SEQUENCE [LARGE SCALE GENOMIC DNA]</scope>
    <source>
        <strain evidence="5 6">DSM 19599</strain>
    </source>
</reference>
<dbReference type="InterPro" id="IPR002173">
    <property type="entry name" value="Carboh/pur_kinase_PfkB_CS"/>
</dbReference>
<evidence type="ECO:0000256" key="2">
    <source>
        <dbReference type="ARBA" id="ARBA00022777"/>
    </source>
</evidence>
<dbReference type="Proteomes" id="UP000186406">
    <property type="component" value="Unassembled WGS sequence"/>
</dbReference>
<keyword evidence="2 5" id="KW-0418">Kinase</keyword>
<feature type="region of interest" description="Disordered" evidence="3">
    <location>
        <begin position="361"/>
        <end position="383"/>
    </location>
</feature>
<name>A0A1M7ZD58_9HYPH</name>
<evidence type="ECO:0000256" key="3">
    <source>
        <dbReference type="SAM" id="MobiDB-lite"/>
    </source>
</evidence>
<dbReference type="EMBL" id="FRXO01000002">
    <property type="protein sequence ID" value="SHO62845.1"/>
    <property type="molecule type" value="Genomic_DNA"/>
</dbReference>
<evidence type="ECO:0000313" key="5">
    <source>
        <dbReference type="EMBL" id="SHO62845.1"/>
    </source>
</evidence>
<dbReference type="InterPro" id="IPR036388">
    <property type="entry name" value="WH-like_DNA-bd_sf"/>
</dbReference>
<dbReference type="RefSeq" id="WP_073626545.1">
    <property type="nucleotide sequence ID" value="NZ_FRXO01000002.1"/>
</dbReference>
<dbReference type="InterPro" id="IPR036390">
    <property type="entry name" value="WH_DNA-bd_sf"/>
</dbReference>
<dbReference type="Gene3D" id="3.40.1190.20">
    <property type="match status" value="1"/>
</dbReference>
<proteinExistence type="predicted"/>
<dbReference type="GO" id="GO:0016798">
    <property type="term" value="F:hydrolase activity, acting on glycosyl bonds"/>
    <property type="evidence" value="ECO:0007669"/>
    <property type="project" value="TreeGrafter"/>
</dbReference>
<dbReference type="AlphaFoldDB" id="A0A1M7ZD58"/>
<sequence length="383" mass="38949">MSQSSDALNEPERAILARIEADPFVSQQDLAAALGLGRSTIATYIAQLVRKGYLLGRAYVPAPRPAVMVIGGAVIDRKYRAAGPVLPGTSNPVTSRRAFGGVGRNVAEVLARVGVETTLVTAVGDDEAGHALLAAAKEAGIDVSRALVRPGAATAEYVAVLDPAGRLFTGLADMAVFETVTPAEVERLAPVLTRTAWIFLDTNMPAEVIAAVFALRRAGRFRLAADAVSVAKSRRLPTDLTGLDVLFLNADEAGAMVADGANLPPEDCARRLVATGAGAVVLTLGEAGLIVADGDGCHHVAAVPAEVVDVTGAGDALIAVTLARLLAGVPLLAAVRTGARAAALTVASEASVAPGLSPALIAADEDDVPGPGSDPDPLQQGHP</sequence>
<dbReference type="STRING" id="1123029.SAMN02745172_01183"/>
<evidence type="ECO:0000313" key="6">
    <source>
        <dbReference type="Proteomes" id="UP000186406"/>
    </source>
</evidence>
<dbReference type="PROSITE" id="PS00583">
    <property type="entry name" value="PFKB_KINASES_1"/>
    <property type="match status" value="1"/>
</dbReference>
<dbReference type="Gene3D" id="1.10.10.10">
    <property type="entry name" value="Winged helix-like DNA-binding domain superfamily/Winged helix DNA-binding domain"/>
    <property type="match status" value="1"/>
</dbReference>
<dbReference type="SUPFAM" id="SSF53613">
    <property type="entry name" value="Ribokinase-like"/>
    <property type="match status" value="1"/>
</dbReference>
<dbReference type="PANTHER" id="PTHR42909:SF4">
    <property type="entry name" value="CARBOHYDRATE KINASE, PFKB FAMILY"/>
    <property type="match status" value="1"/>
</dbReference>
<dbReference type="CDD" id="cd01941">
    <property type="entry name" value="YeiC_kinase_like"/>
    <property type="match status" value="1"/>
</dbReference>
<feature type="domain" description="Carbohydrate kinase PfkB" evidence="4">
    <location>
        <begin position="67"/>
        <end position="351"/>
    </location>
</feature>
<keyword evidence="6" id="KW-1185">Reference proteome</keyword>